<evidence type="ECO:0000256" key="9">
    <source>
        <dbReference type="SAM" id="SignalP"/>
    </source>
</evidence>
<dbReference type="RefSeq" id="XP_015184586.1">
    <property type="nucleotide sequence ID" value="XM_015329100.1"/>
</dbReference>
<feature type="chain" id="PRO_5045902614" evidence="9">
    <location>
        <begin position="27"/>
        <end position="315"/>
    </location>
</feature>
<accession>A0ABM1IWJ9</accession>
<keyword evidence="10" id="KW-1185">Reference proteome</keyword>
<dbReference type="PANTHER" id="PTHR12129:SF15">
    <property type="entry name" value="URONYL 2-SULFOTRANSFERASE"/>
    <property type="match status" value="1"/>
</dbReference>
<keyword evidence="7" id="KW-0472">Membrane</keyword>
<comment type="subcellular location">
    <subcellularLocation>
        <location evidence="1">Golgi apparatus membrane</location>
        <topology evidence="1">Single-pass type II membrane protein</topology>
    </subcellularLocation>
</comment>
<keyword evidence="4" id="KW-0735">Signal-anchor</keyword>
<evidence type="ECO:0000256" key="8">
    <source>
        <dbReference type="ARBA" id="ARBA00023180"/>
    </source>
</evidence>
<dbReference type="GeneID" id="107070673"/>
<dbReference type="PANTHER" id="PTHR12129">
    <property type="entry name" value="HEPARAN SULFATE 2-O-SULFOTRANSFERASE"/>
    <property type="match status" value="1"/>
</dbReference>
<protein>
    <submittedName>
        <fullName evidence="11">Uronyl 2-sulfotransferase-like</fullName>
    </submittedName>
</protein>
<evidence type="ECO:0000313" key="10">
    <source>
        <dbReference type="Proteomes" id="UP000694924"/>
    </source>
</evidence>
<evidence type="ECO:0000256" key="1">
    <source>
        <dbReference type="ARBA" id="ARBA00004323"/>
    </source>
</evidence>
<gene>
    <name evidence="11" type="primary">LOC107070673</name>
</gene>
<organism evidence="10 11">
    <name type="scientific">Polistes dominula</name>
    <name type="common">European paper wasp</name>
    <name type="synonym">Vespa dominula</name>
    <dbReference type="NCBI Taxonomy" id="743375"/>
    <lineage>
        <taxon>Eukaryota</taxon>
        <taxon>Metazoa</taxon>
        <taxon>Ecdysozoa</taxon>
        <taxon>Arthropoda</taxon>
        <taxon>Hexapoda</taxon>
        <taxon>Insecta</taxon>
        <taxon>Pterygota</taxon>
        <taxon>Neoptera</taxon>
        <taxon>Endopterygota</taxon>
        <taxon>Hymenoptera</taxon>
        <taxon>Apocrita</taxon>
        <taxon>Aculeata</taxon>
        <taxon>Vespoidea</taxon>
        <taxon>Vespidae</taxon>
        <taxon>Polistinae</taxon>
        <taxon>Polistini</taxon>
        <taxon>Polistes</taxon>
    </lineage>
</organism>
<dbReference type="Proteomes" id="UP000694924">
    <property type="component" value="Unplaced"/>
</dbReference>
<keyword evidence="9" id="KW-0732">Signal</keyword>
<keyword evidence="3" id="KW-0812">Transmembrane</keyword>
<dbReference type="InterPro" id="IPR007734">
    <property type="entry name" value="Heparan_SO4_2-O-STrfase"/>
</dbReference>
<evidence type="ECO:0000256" key="7">
    <source>
        <dbReference type="ARBA" id="ARBA00023136"/>
    </source>
</evidence>
<evidence type="ECO:0000256" key="4">
    <source>
        <dbReference type="ARBA" id="ARBA00022968"/>
    </source>
</evidence>
<keyword evidence="2" id="KW-0808">Transferase</keyword>
<reference evidence="11" key="1">
    <citation type="submission" date="2025-08" db="UniProtKB">
        <authorList>
            <consortium name="RefSeq"/>
        </authorList>
    </citation>
    <scope>IDENTIFICATION</scope>
    <source>
        <tissue evidence="11">Whole body</tissue>
    </source>
</reference>
<dbReference type="Gene3D" id="3.40.50.300">
    <property type="entry name" value="P-loop containing nucleotide triphosphate hydrolases"/>
    <property type="match status" value="2"/>
</dbReference>
<dbReference type="InterPro" id="IPR027417">
    <property type="entry name" value="P-loop_NTPase"/>
</dbReference>
<proteinExistence type="predicted"/>
<evidence type="ECO:0000256" key="5">
    <source>
        <dbReference type="ARBA" id="ARBA00022989"/>
    </source>
</evidence>
<sequence length="315" mass="36171">MRVHRGFLPGFFLGVTLVFVFLNSRSSTITLNSSADVTIEPRNFDREGARLVENYGSNVSQTYRYVTPSLAELGGRGNLPEMNKHVLMLTRVPGAGAELLVLILQRLQGYNAFKHIRLPPGDSGLLTTLQQELLVEEITSIIKQEAIPLSFDGDVRFLNFTEFGRQAPTFLALVRDPLDPRTLYRYRKGGAAVLYRGTISHFCGQDPRCSKRNNKWALQRAKANVVRWYPVVGLLDYMEETLHVLQKEFPYFFIGSLRIYNKLRPKENNSSKRSINLKARTKKILEEVMADEVEFYKWLKFRLLNKTSMTSFDCY</sequence>
<keyword evidence="5" id="KW-1133">Transmembrane helix</keyword>
<keyword evidence="6" id="KW-0333">Golgi apparatus</keyword>
<evidence type="ECO:0000256" key="2">
    <source>
        <dbReference type="ARBA" id="ARBA00022679"/>
    </source>
</evidence>
<feature type="signal peptide" evidence="9">
    <location>
        <begin position="1"/>
        <end position="26"/>
    </location>
</feature>
<evidence type="ECO:0000256" key="6">
    <source>
        <dbReference type="ARBA" id="ARBA00023034"/>
    </source>
</evidence>
<evidence type="ECO:0000313" key="11">
    <source>
        <dbReference type="RefSeq" id="XP_015184586.1"/>
    </source>
</evidence>
<keyword evidence="8" id="KW-0325">Glycoprotein</keyword>
<name>A0ABM1IWJ9_POLDO</name>
<evidence type="ECO:0000256" key="3">
    <source>
        <dbReference type="ARBA" id="ARBA00022692"/>
    </source>
</evidence>